<keyword evidence="7" id="KW-1185">Reference proteome</keyword>
<organism evidence="6 7">
    <name type="scientific">Anolis carolinensis</name>
    <name type="common">Green anole</name>
    <name type="synonym">American chameleon</name>
    <dbReference type="NCBI Taxonomy" id="28377"/>
    <lineage>
        <taxon>Eukaryota</taxon>
        <taxon>Metazoa</taxon>
        <taxon>Chordata</taxon>
        <taxon>Craniata</taxon>
        <taxon>Vertebrata</taxon>
        <taxon>Euteleostomi</taxon>
        <taxon>Lepidosauria</taxon>
        <taxon>Squamata</taxon>
        <taxon>Bifurcata</taxon>
        <taxon>Unidentata</taxon>
        <taxon>Episquamata</taxon>
        <taxon>Toxicofera</taxon>
        <taxon>Iguania</taxon>
        <taxon>Dactyloidae</taxon>
        <taxon>Anolis</taxon>
    </lineage>
</organism>
<dbReference type="Pfam" id="PF00062">
    <property type="entry name" value="Lys"/>
    <property type="match status" value="1"/>
</dbReference>
<dbReference type="FunFam" id="1.10.530.10:FF:000001">
    <property type="entry name" value="Lysozyme C"/>
    <property type="match status" value="1"/>
</dbReference>
<reference evidence="6" key="1">
    <citation type="submission" date="2009-12" db="EMBL/GenBank/DDBJ databases">
        <title>The Genome Sequence of Anolis carolinensis (Green Anole Lizard).</title>
        <authorList>
            <consortium name="The Genome Sequencing Platform"/>
            <person name="Di Palma F."/>
            <person name="Alfoldi J."/>
            <person name="Heiman D."/>
            <person name="Young S."/>
            <person name="Grabherr M."/>
            <person name="Johnson J."/>
            <person name="Lander E.S."/>
            <person name="Lindblad-Toh K."/>
        </authorList>
    </citation>
    <scope>NUCLEOTIDE SEQUENCE [LARGE SCALE GENOMIC DNA]</scope>
    <source>
        <strain evidence="6">JBL SC #1</strain>
    </source>
</reference>
<protein>
    <recommendedName>
        <fullName evidence="5">Glycosyl hydrolases family 22 (GH22) domain-containing protein</fullName>
    </recommendedName>
</protein>
<dbReference type="GeneTree" id="ENSGT00940000153832"/>
<reference evidence="6" key="3">
    <citation type="submission" date="2025-09" db="UniProtKB">
        <authorList>
            <consortium name="Ensembl"/>
        </authorList>
    </citation>
    <scope>IDENTIFICATION</scope>
</reference>
<evidence type="ECO:0000313" key="7">
    <source>
        <dbReference type="Proteomes" id="UP000001646"/>
    </source>
</evidence>
<dbReference type="PANTHER" id="PTHR11407">
    <property type="entry name" value="LYSOZYME C"/>
    <property type="match status" value="1"/>
</dbReference>
<dbReference type="PROSITE" id="PS00128">
    <property type="entry name" value="GLYCOSYL_HYDROL_F22_1"/>
    <property type="match status" value="1"/>
</dbReference>
<dbReference type="InterPro" id="IPR001916">
    <property type="entry name" value="Glyco_hydro_22"/>
</dbReference>
<feature type="signal peptide" evidence="4">
    <location>
        <begin position="1"/>
        <end position="19"/>
    </location>
</feature>
<feature type="domain" description="Glycosyl hydrolases family 22 (GH22)" evidence="5">
    <location>
        <begin position="94"/>
        <end position="112"/>
    </location>
</feature>
<dbReference type="InterPro" id="IPR019799">
    <property type="entry name" value="Glyco_hydro_22_CS"/>
</dbReference>
<dbReference type="FunCoup" id="H9GKL4">
    <property type="interactions" value="31"/>
</dbReference>
<dbReference type="eggNOG" id="ENOG502S1S1">
    <property type="taxonomic scope" value="Eukaryota"/>
</dbReference>
<dbReference type="HOGENOM" id="CLU_111620_0_1_1"/>
<evidence type="ECO:0000256" key="3">
    <source>
        <dbReference type="RuleBase" id="RU004440"/>
    </source>
</evidence>
<proteinExistence type="inferred from homology"/>
<dbReference type="Gene3D" id="1.10.530.10">
    <property type="match status" value="1"/>
</dbReference>
<dbReference type="InterPro" id="IPR000974">
    <property type="entry name" value="Glyco_hydro_22_lys"/>
</dbReference>
<evidence type="ECO:0000256" key="1">
    <source>
        <dbReference type="ARBA" id="ARBA00010859"/>
    </source>
</evidence>
<keyword evidence="2" id="KW-1015">Disulfide bond</keyword>
<evidence type="ECO:0000259" key="5">
    <source>
        <dbReference type="PROSITE" id="PS00128"/>
    </source>
</evidence>
<feature type="chain" id="PRO_5032680131" description="Glycosyl hydrolases family 22 (GH22) domain-containing protein" evidence="4">
    <location>
        <begin position="20"/>
        <end position="167"/>
    </location>
</feature>
<keyword evidence="4" id="KW-0732">Signal</keyword>
<sequence>MRSLWSLVLLACLLVTGQGEYLSRCEVAQQLQQLGMDGYAGYSLANWVCTAFHESSFNTQAMHYDSDGSIDFGIFQINSRYWCQYGNEKSSNACGIQCSELLTNNLAVDAACAKIVVSNSWNGMGAWVAWRLHCQGQDLSSYVEGCVLTFAWRPRRQEDSENSNVFL</sequence>
<dbReference type="PROSITE" id="PS51348">
    <property type="entry name" value="GLYCOSYL_HYDROL_F22_2"/>
    <property type="match status" value="1"/>
</dbReference>
<dbReference type="GO" id="GO:0003796">
    <property type="term" value="F:lysozyme activity"/>
    <property type="evidence" value="ECO:0000318"/>
    <property type="project" value="GO_Central"/>
</dbReference>
<accession>H9GKL4</accession>
<dbReference type="Ensembl" id="ENSACAT00000014072.3">
    <property type="protein sequence ID" value="ENSACAP00000013790.3"/>
    <property type="gene ID" value="ENSACAG00000013933.3"/>
</dbReference>
<dbReference type="SUPFAM" id="SSF53955">
    <property type="entry name" value="Lysozyme-like"/>
    <property type="match status" value="1"/>
</dbReference>
<reference evidence="6" key="2">
    <citation type="submission" date="2025-08" db="UniProtKB">
        <authorList>
            <consortium name="Ensembl"/>
        </authorList>
    </citation>
    <scope>IDENTIFICATION</scope>
</reference>
<dbReference type="PANTHER" id="PTHR11407:SF69">
    <property type="entry name" value="LYSOZYME C, MILK ISOZYME"/>
    <property type="match status" value="1"/>
</dbReference>
<dbReference type="PRINTS" id="PR00137">
    <property type="entry name" value="LYSOZYME"/>
</dbReference>
<dbReference type="PRINTS" id="PR00135">
    <property type="entry name" value="LYZLACT"/>
</dbReference>
<dbReference type="CDD" id="cd16897">
    <property type="entry name" value="LYZ_C"/>
    <property type="match status" value="1"/>
</dbReference>
<dbReference type="InParanoid" id="H9GKL4"/>
<dbReference type="AlphaFoldDB" id="H9GKL4"/>
<evidence type="ECO:0000256" key="4">
    <source>
        <dbReference type="SAM" id="SignalP"/>
    </source>
</evidence>
<evidence type="ECO:0000313" key="6">
    <source>
        <dbReference type="Ensembl" id="ENSACAP00000013790.3"/>
    </source>
</evidence>
<comment type="similarity">
    <text evidence="1 3">Belongs to the glycosyl hydrolase 22 family.</text>
</comment>
<dbReference type="Proteomes" id="UP000001646">
    <property type="component" value="Unplaced"/>
</dbReference>
<evidence type="ECO:0000256" key="2">
    <source>
        <dbReference type="ARBA" id="ARBA00023157"/>
    </source>
</evidence>
<dbReference type="SMART" id="SM00263">
    <property type="entry name" value="LYZ1"/>
    <property type="match status" value="1"/>
</dbReference>
<name>H9GKL4_ANOCA</name>
<dbReference type="InterPro" id="IPR023346">
    <property type="entry name" value="Lysozyme-like_dom_sf"/>
</dbReference>